<protein>
    <submittedName>
        <fullName evidence="1">Uncharacterized protein</fullName>
    </submittedName>
</protein>
<name>M4BND3_HYAAE</name>
<organism evidence="1 2">
    <name type="scientific">Hyaloperonospora arabidopsidis (strain Emoy2)</name>
    <name type="common">Downy mildew agent</name>
    <name type="synonym">Peronospora arabidopsidis</name>
    <dbReference type="NCBI Taxonomy" id="559515"/>
    <lineage>
        <taxon>Eukaryota</taxon>
        <taxon>Sar</taxon>
        <taxon>Stramenopiles</taxon>
        <taxon>Oomycota</taxon>
        <taxon>Peronosporomycetes</taxon>
        <taxon>Peronosporales</taxon>
        <taxon>Peronosporaceae</taxon>
        <taxon>Hyaloperonospora</taxon>
    </lineage>
</organism>
<reference evidence="2" key="1">
    <citation type="journal article" date="2010" name="Science">
        <title>Signatures of adaptation to obligate biotrophy in the Hyaloperonospora arabidopsidis genome.</title>
        <authorList>
            <person name="Baxter L."/>
            <person name="Tripathy S."/>
            <person name="Ishaque N."/>
            <person name="Boot N."/>
            <person name="Cabral A."/>
            <person name="Kemen E."/>
            <person name="Thines M."/>
            <person name="Ah-Fong A."/>
            <person name="Anderson R."/>
            <person name="Badejoko W."/>
            <person name="Bittner-Eddy P."/>
            <person name="Boore J.L."/>
            <person name="Chibucos M.C."/>
            <person name="Coates M."/>
            <person name="Dehal P."/>
            <person name="Delehaunty K."/>
            <person name="Dong S."/>
            <person name="Downton P."/>
            <person name="Dumas B."/>
            <person name="Fabro G."/>
            <person name="Fronick C."/>
            <person name="Fuerstenberg S.I."/>
            <person name="Fulton L."/>
            <person name="Gaulin E."/>
            <person name="Govers F."/>
            <person name="Hughes L."/>
            <person name="Humphray S."/>
            <person name="Jiang R.H."/>
            <person name="Judelson H."/>
            <person name="Kamoun S."/>
            <person name="Kyung K."/>
            <person name="Meijer H."/>
            <person name="Minx P."/>
            <person name="Morris P."/>
            <person name="Nelson J."/>
            <person name="Phuntumart V."/>
            <person name="Qutob D."/>
            <person name="Rehmany A."/>
            <person name="Rougon-Cardoso A."/>
            <person name="Ryden P."/>
            <person name="Torto-Alalibo T."/>
            <person name="Studholme D."/>
            <person name="Wang Y."/>
            <person name="Win J."/>
            <person name="Wood J."/>
            <person name="Clifton S.W."/>
            <person name="Rogers J."/>
            <person name="Van den Ackerveken G."/>
            <person name="Jones J.D."/>
            <person name="McDowell J.M."/>
            <person name="Beynon J."/>
            <person name="Tyler B.M."/>
        </authorList>
    </citation>
    <scope>NUCLEOTIDE SEQUENCE [LARGE SCALE GENOMIC DNA]</scope>
    <source>
        <strain evidence="2">Emoy2</strain>
    </source>
</reference>
<dbReference type="AlphaFoldDB" id="M4BND3"/>
<evidence type="ECO:0000313" key="2">
    <source>
        <dbReference type="Proteomes" id="UP000011713"/>
    </source>
</evidence>
<sequence length="278" mass="30989">MSPPHSLKRTRSHCAIKSDVPTSNNSNAVVWDCTRKKNKTPIRPPRTFLASLVAYEPHMLSKCSAATDYCSRHSLVTIDDNCNGNENGNGNGNDDVSAAQVVALVLEYLQDMAQCCHYVVSLSFAELHHLLQSFPFAMRHMHHIVKDLLGQLSWPLVTAIVHNVAAFICDDDLRDASVGELAAFLETWKMTAPSGNVCANVIGFFQDALQQFKLFLTTQWLQSGRLGFPCEFGKKSDVLFLCMECHREHIKHDDEVGVGDGMDQSETKSVRGVVLRRR</sequence>
<reference evidence="1" key="2">
    <citation type="submission" date="2015-06" db="UniProtKB">
        <authorList>
            <consortium name="EnsemblProtists"/>
        </authorList>
    </citation>
    <scope>IDENTIFICATION</scope>
    <source>
        <strain evidence="1">Emoy2</strain>
    </source>
</reference>
<dbReference type="Proteomes" id="UP000011713">
    <property type="component" value="Unassembled WGS sequence"/>
</dbReference>
<dbReference type="InParanoid" id="M4BND3"/>
<proteinExistence type="predicted"/>
<dbReference type="HOGENOM" id="CLU_058557_0_0_1"/>
<dbReference type="EnsemblProtists" id="HpaT807921">
    <property type="protein sequence ID" value="HpaP807921"/>
    <property type="gene ID" value="HpaG807921"/>
</dbReference>
<dbReference type="VEuPathDB" id="FungiDB:HpaG807921"/>
<dbReference type="eggNOG" id="ENOG502S59E">
    <property type="taxonomic scope" value="Eukaryota"/>
</dbReference>
<keyword evidence="2" id="KW-1185">Reference proteome</keyword>
<evidence type="ECO:0000313" key="1">
    <source>
        <dbReference type="EnsemblProtists" id="HpaP807921"/>
    </source>
</evidence>
<dbReference type="EMBL" id="JH598455">
    <property type="status" value="NOT_ANNOTATED_CDS"/>
    <property type="molecule type" value="Genomic_DNA"/>
</dbReference>
<accession>M4BND3</accession>